<evidence type="ECO:0000313" key="1">
    <source>
        <dbReference type="EMBL" id="OYO13677.1"/>
    </source>
</evidence>
<dbReference type="OrthoDB" id="3727045at2"/>
<evidence type="ECO:0008006" key="3">
    <source>
        <dbReference type="Google" id="ProtNLM"/>
    </source>
</evidence>
<dbReference type="InterPro" id="IPR011990">
    <property type="entry name" value="TPR-like_helical_dom_sf"/>
</dbReference>
<reference evidence="1 2" key="1">
    <citation type="submission" date="2017-07" db="EMBL/GenBank/DDBJ databases">
        <title>Draft whole genome sequences of clinical Proprionibacteriaceae strains.</title>
        <authorList>
            <person name="Bernier A.-M."/>
            <person name="Bernard K."/>
            <person name="Domingo M.-C."/>
        </authorList>
    </citation>
    <scope>NUCLEOTIDE SEQUENCE [LARGE SCALE GENOMIC DNA]</scope>
    <source>
        <strain evidence="1 2">NML 030167</strain>
    </source>
</reference>
<dbReference type="Proteomes" id="UP000215896">
    <property type="component" value="Unassembled WGS sequence"/>
</dbReference>
<evidence type="ECO:0000313" key="2">
    <source>
        <dbReference type="Proteomes" id="UP000215896"/>
    </source>
</evidence>
<dbReference type="AlphaFoldDB" id="A0A255GCR6"/>
<protein>
    <recommendedName>
        <fullName evidence="3">Tetratricopeptide repeat protein</fullName>
    </recommendedName>
</protein>
<dbReference type="SUPFAM" id="SSF48452">
    <property type="entry name" value="TPR-like"/>
    <property type="match status" value="1"/>
</dbReference>
<sequence length="142" mass="15615">MPQHIADALDEVAEAGTDLLDEEDWDGALARFRAGLALIPEPKREWEASTWLNASIGDAHFFAGRYAEARDAFYEASQCPGGLGNPYVQLRLGETELELGHTDAAANALIGAYMQEGREIFEDEDPKYLVFLREAGLLPSTD</sequence>
<accession>A0A255GCR6</accession>
<comment type="caution">
    <text evidence="1">The sequence shown here is derived from an EMBL/GenBank/DDBJ whole genome shotgun (WGS) entry which is preliminary data.</text>
</comment>
<keyword evidence="2" id="KW-1185">Reference proteome</keyword>
<dbReference type="Gene3D" id="1.25.40.10">
    <property type="entry name" value="Tetratricopeptide repeat domain"/>
    <property type="match status" value="1"/>
</dbReference>
<name>A0A255GCR6_9ACTN</name>
<dbReference type="EMBL" id="NMVO01000013">
    <property type="protein sequence ID" value="OYO13677.1"/>
    <property type="molecule type" value="Genomic_DNA"/>
</dbReference>
<proteinExistence type="predicted"/>
<gene>
    <name evidence="1" type="ORF">CGZ94_10455</name>
</gene>
<organism evidence="1 2">
    <name type="scientific">Enemella evansiae</name>
    <dbReference type="NCBI Taxonomy" id="2016499"/>
    <lineage>
        <taxon>Bacteria</taxon>
        <taxon>Bacillati</taxon>
        <taxon>Actinomycetota</taxon>
        <taxon>Actinomycetes</taxon>
        <taxon>Propionibacteriales</taxon>
        <taxon>Propionibacteriaceae</taxon>
        <taxon>Enemella</taxon>
    </lineage>
</organism>